<protein>
    <submittedName>
        <fullName evidence="7">LacI family DNA-binding transcriptional regulator</fullName>
    </submittedName>
</protein>
<dbReference type="RefSeq" id="WP_261522473.1">
    <property type="nucleotide sequence ID" value="NZ_JAODNW010000028.1"/>
</dbReference>
<evidence type="ECO:0000256" key="5">
    <source>
        <dbReference type="SAM" id="MobiDB-lite"/>
    </source>
</evidence>
<feature type="region of interest" description="Disordered" evidence="5">
    <location>
        <begin position="338"/>
        <end position="363"/>
    </location>
</feature>
<dbReference type="SMART" id="SM00354">
    <property type="entry name" value="HTH_LACI"/>
    <property type="match status" value="1"/>
</dbReference>
<dbReference type="Proteomes" id="UP001589755">
    <property type="component" value="Unassembled WGS sequence"/>
</dbReference>
<evidence type="ECO:0000256" key="4">
    <source>
        <dbReference type="ARBA" id="ARBA00023163"/>
    </source>
</evidence>
<evidence type="ECO:0000313" key="7">
    <source>
        <dbReference type="EMBL" id="MFC0209866.1"/>
    </source>
</evidence>
<evidence type="ECO:0000259" key="6">
    <source>
        <dbReference type="PROSITE" id="PS50932"/>
    </source>
</evidence>
<keyword evidence="4" id="KW-0804">Transcription</keyword>
<dbReference type="Gene3D" id="1.10.260.40">
    <property type="entry name" value="lambda repressor-like DNA-binding domains"/>
    <property type="match status" value="1"/>
</dbReference>
<sequence length="363" mass="39045">MSTIYDVARAANVSPKTVSRVLNGDAPVGRETRRAVEKAMAELGYVPSSAARTMRSNRSGLIGLVTGAISLNPEQPSLSGLPDLFIVQGVQKSLEAAGMTLLISDTGGNADRVPSLLRTFVQHRVEGIIFVADYHKQVKLPPLPGETKLVLANCFDAAGTPAIVPDDMQGQRQLVRRMIGEGHRRIAYLTLSRSLVATGLRTEGYRAALEEAGLAFDPALVIEADVTPPDPEAEERLLTRALDQVLALSDPPTAICLGNDRMAVRAYGLLRSRGLELPRDISVAGFDDYRAIAESLYPKLTTAELPYAQIGARAAETLLALIRGEAHSDGTPERVRGRIAWRDSVQPPPATSITISSHGRKTE</sequence>
<dbReference type="EMBL" id="JBHLXD010000031">
    <property type="protein sequence ID" value="MFC0209866.1"/>
    <property type="molecule type" value="Genomic_DNA"/>
</dbReference>
<evidence type="ECO:0000256" key="3">
    <source>
        <dbReference type="ARBA" id="ARBA00023125"/>
    </source>
</evidence>
<keyword evidence="8" id="KW-1185">Reference proteome</keyword>
<dbReference type="PROSITE" id="PS00356">
    <property type="entry name" value="HTH_LACI_1"/>
    <property type="match status" value="1"/>
</dbReference>
<dbReference type="InterPro" id="IPR000843">
    <property type="entry name" value="HTH_LacI"/>
</dbReference>
<evidence type="ECO:0000313" key="8">
    <source>
        <dbReference type="Proteomes" id="UP001589755"/>
    </source>
</evidence>
<dbReference type="Pfam" id="PF00356">
    <property type="entry name" value="LacI"/>
    <property type="match status" value="1"/>
</dbReference>
<dbReference type="PRINTS" id="PR00036">
    <property type="entry name" value="HTHLACI"/>
</dbReference>
<keyword evidence="1" id="KW-0678">Repressor</keyword>
<keyword evidence="2" id="KW-0805">Transcription regulation</keyword>
<gene>
    <name evidence="7" type="ORF">ACFFJ2_15795</name>
</gene>
<evidence type="ECO:0000256" key="1">
    <source>
        <dbReference type="ARBA" id="ARBA00022491"/>
    </source>
</evidence>
<dbReference type="CDD" id="cd06288">
    <property type="entry name" value="PBP1_sucrose_transcription_regulator"/>
    <property type="match status" value="1"/>
</dbReference>
<dbReference type="InterPro" id="IPR046335">
    <property type="entry name" value="LacI/GalR-like_sensor"/>
</dbReference>
<dbReference type="InterPro" id="IPR010982">
    <property type="entry name" value="Lambda_DNA-bd_dom_sf"/>
</dbReference>
<feature type="domain" description="HTH lacI-type" evidence="6">
    <location>
        <begin position="2"/>
        <end position="56"/>
    </location>
</feature>
<dbReference type="PROSITE" id="PS50932">
    <property type="entry name" value="HTH_LACI_2"/>
    <property type="match status" value="1"/>
</dbReference>
<dbReference type="GO" id="GO:0003677">
    <property type="term" value="F:DNA binding"/>
    <property type="evidence" value="ECO:0007669"/>
    <property type="project" value="UniProtKB-KW"/>
</dbReference>
<proteinExistence type="predicted"/>
<dbReference type="Gene3D" id="3.40.50.2300">
    <property type="match status" value="2"/>
</dbReference>
<accession>A0ABV6DB70</accession>
<dbReference type="SUPFAM" id="SSF53822">
    <property type="entry name" value="Periplasmic binding protein-like I"/>
    <property type="match status" value="1"/>
</dbReference>
<organism evidence="7 8">
    <name type="scientific">Chelativorans intermedius</name>
    <dbReference type="NCBI Taxonomy" id="515947"/>
    <lineage>
        <taxon>Bacteria</taxon>
        <taxon>Pseudomonadati</taxon>
        <taxon>Pseudomonadota</taxon>
        <taxon>Alphaproteobacteria</taxon>
        <taxon>Hyphomicrobiales</taxon>
        <taxon>Phyllobacteriaceae</taxon>
        <taxon>Chelativorans</taxon>
    </lineage>
</organism>
<evidence type="ECO:0000256" key="2">
    <source>
        <dbReference type="ARBA" id="ARBA00023015"/>
    </source>
</evidence>
<dbReference type="PANTHER" id="PTHR30146:SF148">
    <property type="entry name" value="HTH-TYPE TRANSCRIPTIONAL REPRESSOR PURR-RELATED"/>
    <property type="match status" value="1"/>
</dbReference>
<dbReference type="PANTHER" id="PTHR30146">
    <property type="entry name" value="LACI-RELATED TRANSCRIPTIONAL REPRESSOR"/>
    <property type="match status" value="1"/>
</dbReference>
<name>A0ABV6DB70_9HYPH</name>
<dbReference type="SUPFAM" id="SSF47413">
    <property type="entry name" value="lambda repressor-like DNA-binding domains"/>
    <property type="match status" value="1"/>
</dbReference>
<dbReference type="CDD" id="cd01392">
    <property type="entry name" value="HTH_LacI"/>
    <property type="match status" value="1"/>
</dbReference>
<reference evidence="7 8" key="1">
    <citation type="submission" date="2024-09" db="EMBL/GenBank/DDBJ databases">
        <authorList>
            <person name="Sun Q."/>
            <person name="Mori K."/>
        </authorList>
    </citation>
    <scope>NUCLEOTIDE SEQUENCE [LARGE SCALE GENOMIC DNA]</scope>
    <source>
        <strain evidence="7 8">CCM 8543</strain>
    </source>
</reference>
<keyword evidence="3 7" id="KW-0238">DNA-binding</keyword>
<dbReference type="InterPro" id="IPR028082">
    <property type="entry name" value="Peripla_BP_I"/>
</dbReference>
<dbReference type="Pfam" id="PF13377">
    <property type="entry name" value="Peripla_BP_3"/>
    <property type="match status" value="1"/>
</dbReference>
<comment type="caution">
    <text evidence="7">The sequence shown here is derived from an EMBL/GenBank/DDBJ whole genome shotgun (WGS) entry which is preliminary data.</text>
</comment>